<accession>A0A382Q561</accession>
<sequence length="258" mass="29896">KRRGQQQTYHGVFSSHPSNDKRFQEVITKAQSLEVNISKDPQGNYMKYVDDMIYGDNEASGVRRGRDFYHQDLDIHLKAPEKWEIENTISSLFFYSQNGEASLSVQVDDQNMRETPKDYLYRNISSNLYEVEDFLLDGYEACSGILERSGKRFRIAVIFKDKKIFQFLGSLNSSEENFFSYDKDFLYIVRNFSKLKESERSLALPLRIKLHKVKKGQSYNSLANDSLIPNDPEKKLRLLNGDYPSGTLSAGRLIKIIK</sequence>
<organism evidence="1">
    <name type="scientific">marine metagenome</name>
    <dbReference type="NCBI Taxonomy" id="408172"/>
    <lineage>
        <taxon>unclassified sequences</taxon>
        <taxon>metagenomes</taxon>
        <taxon>ecological metagenomes</taxon>
    </lineage>
</organism>
<feature type="non-terminal residue" evidence="1">
    <location>
        <position position="1"/>
    </location>
</feature>
<evidence type="ECO:0008006" key="2">
    <source>
        <dbReference type="Google" id="ProtNLM"/>
    </source>
</evidence>
<name>A0A382Q561_9ZZZZ</name>
<dbReference type="AlphaFoldDB" id="A0A382Q561"/>
<gene>
    <name evidence="1" type="ORF">METZ01_LOCUS332215</name>
</gene>
<reference evidence="1" key="1">
    <citation type="submission" date="2018-05" db="EMBL/GenBank/DDBJ databases">
        <authorList>
            <person name="Lanie J.A."/>
            <person name="Ng W.-L."/>
            <person name="Kazmierczak K.M."/>
            <person name="Andrzejewski T.M."/>
            <person name="Davidsen T.M."/>
            <person name="Wayne K.J."/>
            <person name="Tettelin H."/>
            <person name="Glass J.I."/>
            <person name="Rusch D."/>
            <person name="Podicherti R."/>
            <person name="Tsui H.-C.T."/>
            <person name="Winkler M.E."/>
        </authorList>
    </citation>
    <scope>NUCLEOTIDE SEQUENCE</scope>
</reference>
<protein>
    <recommendedName>
        <fullName evidence="2">Peptidase M48 domain-containing protein</fullName>
    </recommendedName>
</protein>
<evidence type="ECO:0000313" key="1">
    <source>
        <dbReference type="EMBL" id="SVC79361.1"/>
    </source>
</evidence>
<proteinExistence type="predicted"/>
<dbReference type="EMBL" id="UINC01111269">
    <property type="protein sequence ID" value="SVC79361.1"/>
    <property type="molecule type" value="Genomic_DNA"/>
</dbReference>